<evidence type="ECO:0000256" key="1">
    <source>
        <dbReference type="SAM" id="MobiDB-lite"/>
    </source>
</evidence>
<evidence type="ECO:0000313" key="3">
    <source>
        <dbReference type="Proteomes" id="UP000053989"/>
    </source>
</evidence>
<proteinExistence type="predicted"/>
<keyword evidence="3" id="KW-1185">Reference proteome</keyword>
<evidence type="ECO:0000313" key="2">
    <source>
        <dbReference type="EMBL" id="KIM70054.1"/>
    </source>
</evidence>
<reference evidence="3" key="2">
    <citation type="submission" date="2015-01" db="EMBL/GenBank/DDBJ databases">
        <title>Evolutionary Origins and Diversification of the Mycorrhizal Mutualists.</title>
        <authorList>
            <consortium name="DOE Joint Genome Institute"/>
            <consortium name="Mycorrhizal Genomics Consortium"/>
            <person name="Kohler A."/>
            <person name="Kuo A."/>
            <person name="Nagy L.G."/>
            <person name="Floudas D."/>
            <person name="Copeland A."/>
            <person name="Barry K.W."/>
            <person name="Cichocki N."/>
            <person name="Veneault-Fourrey C."/>
            <person name="LaButti K."/>
            <person name="Lindquist E.A."/>
            <person name="Lipzen A."/>
            <person name="Lundell T."/>
            <person name="Morin E."/>
            <person name="Murat C."/>
            <person name="Riley R."/>
            <person name="Ohm R."/>
            <person name="Sun H."/>
            <person name="Tunlid A."/>
            <person name="Henrissat B."/>
            <person name="Grigoriev I.V."/>
            <person name="Hibbett D.S."/>
            <person name="Martin F."/>
        </authorList>
    </citation>
    <scope>NUCLEOTIDE SEQUENCE [LARGE SCALE GENOMIC DNA]</scope>
    <source>
        <strain evidence="3">Foug A</strain>
    </source>
</reference>
<dbReference type="EMBL" id="KN822005">
    <property type="protein sequence ID" value="KIM70054.1"/>
    <property type="molecule type" value="Genomic_DNA"/>
</dbReference>
<accession>A0A0C3EPF9</accession>
<dbReference type="AlphaFoldDB" id="A0A0C3EPF9"/>
<sequence length="105" mass="11847">MAVGAIERTQVSARDTRESDFSHKGQLSVKASPHGRRLYSISQISSPYGLRLEGRALDPADRMRKSHSSERLLSISRPMHDESIHHPRTATIRMTSTRKRGAREP</sequence>
<dbReference type="HOGENOM" id="CLU_2238197_0_0_1"/>
<reference evidence="2 3" key="1">
    <citation type="submission" date="2014-04" db="EMBL/GenBank/DDBJ databases">
        <authorList>
            <consortium name="DOE Joint Genome Institute"/>
            <person name="Kuo A."/>
            <person name="Kohler A."/>
            <person name="Nagy L.G."/>
            <person name="Floudas D."/>
            <person name="Copeland A."/>
            <person name="Barry K.W."/>
            <person name="Cichocki N."/>
            <person name="Veneault-Fourrey C."/>
            <person name="LaButti K."/>
            <person name="Lindquist E.A."/>
            <person name="Lipzen A."/>
            <person name="Lundell T."/>
            <person name="Morin E."/>
            <person name="Murat C."/>
            <person name="Sun H."/>
            <person name="Tunlid A."/>
            <person name="Henrissat B."/>
            <person name="Grigoriev I.V."/>
            <person name="Hibbett D.S."/>
            <person name="Martin F."/>
            <person name="Nordberg H.P."/>
            <person name="Cantor M.N."/>
            <person name="Hua S.X."/>
        </authorList>
    </citation>
    <scope>NUCLEOTIDE SEQUENCE [LARGE SCALE GENOMIC DNA]</scope>
    <source>
        <strain evidence="2 3">Foug A</strain>
    </source>
</reference>
<feature type="compositionally biased region" description="Basic and acidic residues" evidence="1">
    <location>
        <begin position="60"/>
        <end position="70"/>
    </location>
</feature>
<dbReference type="OrthoDB" id="10505433at2759"/>
<organism evidence="2 3">
    <name type="scientific">Scleroderma citrinum Foug A</name>
    <dbReference type="NCBI Taxonomy" id="1036808"/>
    <lineage>
        <taxon>Eukaryota</taxon>
        <taxon>Fungi</taxon>
        <taxon>Dikarya</taxon>
        <taxon>Basidiomycota</taxon>
        <taxon>Agaricomycotina</taxon>
        <taxon>Agaricomycetes</taxon>
        <taxon>Agaricomycetidae</taxon>
        <taxon>Boletales</taxon>
        <taxon>Sclerodermatineae</taxon>
        <taxon>Sclerodermataceae</taxon>
        <taxon>Scleroderma</taxon>
    </lineage>
</organism>
<feature type="region of interest" description="Disordered" evidence="1">
    <location>
        <begin position="60"/>
        <end position="105"/>
    </location>
</feature>
<gene>
    <name evidence="2" type="ORF">SCLCIDRAFT_1207334</name>
</gene>
<dbReference type="Proteomes" id="UP000053989">
    <property type="component" value="Unassembled WGS sequence"/>
</dbReference>
<dbReference type="InParanoid" id="A0A0C3EPF9"/>
<protein>
    <submittedName>
        <fullName evidence="2">Uncharacterized protein</fullName>
    </submittedName>
</protein>
<feature type="compositionally biased region" description="Basic and acidic residues" evidence="1">
    <location>
        <begin position="14"/>
        <end position="23"/>
    </location>
</feature>
<feature type="region of interest" description="Disordered" evidence="1">
    <location>
        <begin position="1"/>
        <end position="33"/>
    </location>
</feature>
<feature type="compositionally biased region" description="Basic residues" evidence="1">
    <location>
        <begin position="96"/>
        <end position="105"/>
    </location>
</feature>
<name>A0A0C3EPF9_9AGAM</name>